<name>A0A484LVD9_9ASTE</name>
<keyword evidence="1" id="KW-0175">Coiled coil</keyword>
<dbReference type="Proteomes" id="UP000595140">
    <property type="component" value="Unassembled WGS sequence"/>
</dbReference>
<organism evidence="2 3">
    <name type="scientific">Cuscuta campestris</name>
    <dbReference type="NCBI Taxonomy" id="132261"/>
    <lineage>
        <taxon>Eukaryota</taxon>
        <taxon>Viridiplantae</taxon>
        <taxon>Streptophyta</taxon>
        <taxon>Embryophyta</taxon>
        <taxon>Tracheophyta</taxon>
        <taxon>Spermatophyta</taxon>
        <taxon>Magnoliopsida</taxon>
        <taxon>eudicotyledons</taxon>
        <taxon>Gunneridae</taxon>
        <taxon>Pentapetalae</taxon>
        <taxon>asterids</taxon>
        <taxon>lamiids</taxon>
        <taxon>Solanales</taxon>
        <taxon>Convolvulaceae</taxon>
        <taxon>Cuscuteae</taxon>
        <taxon>Cuscuta</taxon>
        <taxon>Cuscuta subgen. Grammica</taxon>
        <taxon>Cuscuta sect. Cleistogrammica</taxon>
    </lineage>
</organism>
<feature type="coiled-coil region" evidence="1">
    <location>
        <begin position="85"/>
        <end position="214"/>
    </location>
</feature>
<dbReference type="OrthoDB" id="1898513at2759"/>
<dbReference type="AlphaFoldDB" id="A0A484LVD9"/>
<dbReference type="Gene3D" id="1.10.287.1490">
    <property type="match status" value="1"/>
</dbReference>
<proteinExistence type="predicted"/>
<evidence type="ECO:0000313" key="2">
    <source>
        <dbReference type="EMBL" id="VFQ80493.1"/>
    </source>
</evidence>
<evidence type="ECO:0008006" key="4">
    <source>
        <dbReference type="Google" id="ProtNLM"/>
    </source>
</evidence>
<evidence type="ECO:0000256" key="1">
    <source>
        <dbReference type="SAM" id="Coils"/>
    </source>
</evidence>
<sequence length="320" mass="37201">MPDLEMEKENVAVLAPHGLNYDGKNCALEKELEMTRAKLMASEQEVTKLKANLSGVMTENAHQLRQLEIQAYEHQVEVSHLFSKISFLENQLEGTAEKIQRSEEENSELKRELQAFRAKLDSTESHALELEEKYNSNLKKANSEKEKLQSAMSEVSEQLALLQVKMEEMELKNKELEDELIISKVEEICLQADRERLKKDLDALKLNYDTLMIEKDETNTTLSSKNSQIQQLHSKCLFLNEEFEKVGKLVDELRSRVKDLEEEIERQNGVISDREDEKREAIRQLCFSLEHYRNVYLMMREVSLVKKEGTNDHCSLMCFP</sequence>
<dbReference type="PANTHER" id="PTHR32258">
    <property type="entry name" value="PROTEIN NETWORKED 4A"/>
    <property type="match status" value="1"/>
</dbReference>
<dbReference type="GO" id="GO:0005774">
    <property type="term" value="C:vacuolar membrane"/>
    <property type="evidence" value="ECO:0007669"/>
    <property type="project" value="TreeGrafter"/>
</dbReference>
<feature type="coiled-coil region" evidence="1">
    <location>
        <begin position="243"/>
        <end position="277"/>
    </location>
</feature>
<dbReference type="InterPro" id="IPR051861">
    <property type="entry name" value="NET_actin-binding_domain"/>
</dbReference>
<protein>
    <recommendedName>
        <fullName evidence="4">NAB domain-containing protein</fullName>
    </recommendedName>
</protein>
<gene>
    <name evidence="2" type="ORF">CCAM_LOCUS22269</name>
</gene>
<reference evidence="2 3" key="1">
    <citation type="submission" date="2018-04" db="EMBL/GenBank/DDBJ databases">
        <authorList>
            <person name="Vogel A."/>
        </authorList>
    </citation>
    <scope>NUCLEOTIDE SEQUENCE [LARGE SCALE GENOMIC DNA]</scope>
</reference>
<dbReference type="EMBL" id="OOIL02002122">
    <property type="protein sequence ID" value="VFQ80493.1"/>
    <property type="molecule type" value="Genomic_DNA"/>
</dbReference>
<keyword evidence="3" id="KW-1185">Reference proteome</keyword>
<dbReference type="PANTHER" id="PTHR32258:SF3">
    <property type="entry name" value="PROTEIN NETWORKED 4A"/>
    <property type="match status" value="1"/>
</dbReference>
<accession>A0A484LVD9</accession>
<evidence type="ECO:0000313" key="3">
    <source>
        <dbReference type="Proteomes" id="UP000595140"/>
    </source>
</evidence>